<evidence type="ECO:0000313" key="3">
    <source>
        <dbReference type="EMBL" id="MCV2883822.1"/>
    </source>
</evidence>
<proteinExistence type="predicted"/>
<feature type="domain" description="Porin" evidence="2">
    <location>
        <begin position="6"/>
        <end position="390"/>
    </location>
</feature>
<dbReference type="InterPro" id="IPR033900">
    <property type="entry name" value="Gram_neg_porin_domain"/>
</dbReference>
<dbReference type="RefSeq" id="WP_263711036.1">
    <property type="nucleotide sequence ID" value="NZ_JAOWKX010000002.1"/>
</dbReference>
<evidence type="ECO:0000259" key="2">
    <source>
        <dbReference type="Pfam" id="PF13609"/>
    </source>
</evidence>
<keyword evidence="1" id="KW-0732">Signal</keyword>
<feature type="signal peptide" evidence="1">
    <location>
        <begin position="1"/>
        <end position="19"/>
    </location>
</feature>
<dbReference type="EMBL" id="JAOWKX010000002">
    <property type="protein sequence ID" value="MCV2883822.1"/>
    <property type="molecule type" value="Genomic_DNA"/>
</dbReference>
<name>A0ABT3A6B4_9ALTE</name>
<dbReference type="Gene3D" id="2.40.160.10">
    <property type="entry name" value="Porin"/>
    <property type="match status" value="1"/>
</dbReference>
<keyword evidence="4" id="KW-1185">Reference proteome</keyword>
<evidence type="ECO:0000256" key="1">
    <source>
        <dbReference type="SAM" id="SignalP"/>
    </source>
</evidence>
<reference evidence="3 4" key="1">
    <citation type="submission" date="2022-10" db="EMBL/GenBank/DDBJ databases">
        <title>Aestuariibacter sp. AA17 isolated from Montipora capitata coral fragment.</title>
        <authorList>
            <person name="Emsley S.A."/>
            <person name="Pfannmuller K.M."/>
            <person name="Loughran R.M."/>
            <person name="Shlafstein M."/>
            <person name="Papke E."/>
            <person name="Saw J.H."/>
            <person name="Ushijima B."/>
            <person name="Videau P."/>
        </authorList>
    </citation>
    <scope>NUCLEOTIDE SEQUENCE [LARGE SCALE GENOMIC DNA]</scope>
    <source>
        <strain evidence="3 4">AA17</strain>
    </source>
</reference>
<gene>
    <name evidence="3" type="ORF">OE749_03790</name>
</gene>
<evidence type="ECO:0000313" key="4">
    <source>
        <dbReference type="Proteomes" id="UP001652504"/>
    </source>
</evidence>
<feature type="chain" id="PRO_5047490593" description="Porin domain-containing protein" evidence="1">
    <location>
        <begin position="20"/>
        <end position="394"/>
    </location>
</feature>
<dbReference type="Proteomes" id="UP001652504">
    <property type="component" value="Unassembled WGS sequence"/>
</dbReference>
<accession>A0ABT3A6B4</accession>
<protein>
    <recommendedName>
        <fullName evidence="2">Porin domain-containing protein</fullName>
    </recommendedName>
</protein>
<dbReference type="Pfam" id="PF13609">
    <property type="entry name" value="Porin_4"/>
    <property type="match status" value="1"/>
</dbReference>
<organism evidence="3 4">
    <name type="scientific">Fluctibacter corallii</name>
    <dbReference type="NCBI Taxonomy" id="2984329"/>
    <lineage>
        <taxon>Bacteria</taxon>
        <taxon>Pseudomonadati</taxon>
        <taxon>Pseudomonadota</taxon>
        <taxon>Gammaproteobacteria</taxon>
        <taxon>Alteromonadales</taxon>
        <taxon>Alteromonadaceae</taxon>
        <taxon>Fluctibacter</taxon>
    </lineage>
</organism>
<dbReference type="InterPro" id="IPR023614">
    <property type="entry name" value="Porin_dom_sf"/>
</dbReference>
<sequence length="394" mass="43733">MNKITACISLALISGAANAVDMDSIRIHGFGSVVAASVIDGPGYIAEYPNLGTYDEDDSISFSPESRLGIQMMGNISERFSATTQIMLRGANDYDPEIAWAYLTYNVSNEGTLQAGRLRVPVYHFSEYMDVGYAYPWIRIPSDTYSLDLINYNGARYSHNFYIGESTLGLTFSYGNQTNDDDELMSYLFPERIDRDFSDIIGIVANLDLGGIVLRSSYVEAEMLETRHLSNFVAQNVLGLPDAILYPSSTGLTDSDGNSLVAFDTEYDISFFDASVNATFGDLGIFLEYNKYKPFYKSYFGSLTYTFGTVQAYVLYSKFDLDLPWESHDTQSVGLRWDFDTNVALKFDISKFDDTGYNPFTGDPNPVYQPARVENGGDGDGDATIASIGIDFVF</sequence>
<dbReference type="SUPFAM" id="SSF56935">
    <property type="entry name" value="Porins"/>
    <property type="match status" value="1"/>
</dbReference>
<comment type="caution">
    <text evidence="3">The sequence shown here is derived from an EMBL/GenBank/DDBJ whole genome shotgun (WGS) entry which is preliminary data.</text>
</comment>